<dbReference type="Proteomes" id="UP000262719">
    <property type="component" value="Segment"/>
</dbReference>
<reference evidence="2 3" key="1">
    <citation type="submission" date="2018-07" db="EMBL/GenBank/DDBJ databases">
        <authorList>
            <person name="Roberston F.H."/>
            <person name="Ghiringhelli B.C."/>
            <person name="Garcia S."/>
            <person name="Henry S."/>
            <person name="Naegele L."/>
            <person name="Slowan-Pomeroy T."/>
            <person name="Briggs L.A."/>
            <person name="Warner M.H."/>
            <person name="Garlena R.A."/>
            <person name="Russell D.A."/>
            <person name="Pope W.H."/>
            <person name="Jacobs-Sera D."/>
            <person name="Hatfull G.F."/>
        </authorList>
    </citation>
    <scope>NUCLEOTIDE SEQUENCE [LARGE SCALE GENOMIC DNA]</scope>
</reference>
<evidence type="ECO:0000313" key="2">
    <source>
        <dbReference type="EMBL" id="AXQ65156.1"/>
    </source>
</evidence>
<accession>A0A385E091</accession>
<evidence type="ECO:0000313" key="3">
    <source>
        <dbReference type="Proteomes" id="UP000262719"/>
    </source>
</evidence>
<dbReference type="KEGG" id="vg:63911713"/>
<dbReference type="EMBL" id="MH651189">
    <property type="protein sequence ID" value="AXQ65156.1"/>
    <property type="molecule type" value="Genomic_DNA"/>
</dbReference>
<feature type="region of interest" description="Disordered" evidence="1">
    <location>
        <begin position="105"/>
        <end position="131"/>
    </location>
</feature>
<keyword evidence="3" id="KW-1185">Reference proteome</keyword>
<organism evidence="2 3">
    <name type="scientific">Gordonia phage Schmidt</name>
    <dbReference type="NCBI Taxonomy" id="2301697"/>
    <lineage>
        <taxon>Viruses</taxon>
        <taxon>Duplodnaviria</taxon>
        <taxon>Heunggongvirae</taxon>
        <taxon>Uroviricota</taxon>
        <taxon>Caudoviricetes</taxon>
        <taxon>Ruthgordonvirinae</taxon>
        <taxon>Schmidtvirus</taxon>
        <taxon>Schmidtvirus schmidt</taxon>
    </lineage>
</organism>
<protein>
    <submittedName>
        <fullName evidence="2">Immunity repressor</fullName>
    </submittedName>
</protein>
<dbReference type="RefSeq" id="YP_010050974.1">
    <property type="nucleotide sequence ID" value="NC_054436.1"/>
</dbReference>
<dbReference type="GeneID" id="63911713"/>
<name>A0A385E091_9CAUD</name>
<proteinExistence type="predicted"/>
<gene>
    <name evidence="2" type="primary">34</name>
    <name evidence="2" type="ORF">SEA_SCHMIDT_34</name>
</gene>
<sequence length="131" mass="14458">MLEQKTVKTYVRDCIGRTPSREELAIAIDASVSTIDRRRGEGFSLDETLAILDYFNLSRTAALLAFDVLDLRDVMVQMGADGALVDTTSTVELARELVRRLSNDGDASDEVVRSPNDAPESQAHQFRKGLV</sequence>
<evidence type="ECO:0000256" key="1">
    <source>
        <dbReference type="SAM" id="MobiDB-lite"/>
    </source>
</evidence>